<evidence type="ECO:0000256" key="4">
    <source>
        <dbReference type="ARBA" id="ARBA00038114"/>
    </source>
</evidence>
<dbReference type="GO" id="GO:0045504">
    <property type="term" value="F:dynein heavy chain binding"/>
    <property type="evidence" value="ECO:0007669"/>
    <property type="project" value="TreeGrafter"/>
</dbReference>
<keyword evidence="6" id="KW-1185">Reference proteome</keyword>
<dbReference type="Proteomes" id="UP000325440">
    <property type="component" value="Unassembled WGS sequence"/>
</dbReference>
<name>A0A5E4M580_9HEMI</name>
<organism evidence="5 6">
    <name type="scientific">Cinara cedri</name>
    <dbReference type="NCBI Taxonomy" id="506608"/>
    <lineage>
        <taxon>Eukaryota</taxon>
        <taxon>Metazoa</taxon>
        <taxon>Ecdysozoa</taxon>
        <taxon>Arthropoda</taxon>
        <taxon>Hexapoda</taxon>
        <taxon>Insecta</taxon>
        <taxon>Pterygota</taxon>
        <taxon>Neoptera</taxon>
        <taxon>Paraneoptera</taxon>
        <taxon>Hemiptera</taxon>
        <taxon>Sternorrhyncha</taxon>
        <taxon>Aphidomorpha</taxon>
        <taxon>Aphidoidea</taxon>
        <taxon>Aphididae</taxon>
        <taxon>Lachninae</taxon>
        <taxon>Cinara</taxon>
    </lineage>
</organism>
<keyword evidence="2" id="KW-0175">Coiled coil</keyword>
<dbReference type="GO" id="GO:0030286">
    <property type="term" value="C:dynein complex"/>
    <property type="evidence" value="ECO:0007669"/>
    <property type="project" value="UniProtKB-KW"/>
</dbReference>
<evidence type="ECO:0000256" key="3">
    <source>
        <dbReference type="ARBA" id="ARBA00023175"/>
    </source>
</evidence>
<comment type="similarity">
    <text evidence="4">Belongs to the inner dynein arm light chain family.</text>
</comment>
<keyword evidence="1" id="KW-0243">Dynein</keyword>
<dbReference type="InterPro" id="IPR019347">
    <property type="entry name" value="Axonemal_dynein_light_chain"/>
</dbReference>
<keyword evidence="3" id="KW-0505">Motor protein</keyword>
<dbReference type="PANTHER" id="PTHR13183:SF0">
    <property type="entry name" value="AXONEMAL DYNEIN LIGHT INTERMEDIATE POLYPEPTIDE 1"/>
    <property type="match status" value="1"/>
</dbReference>
<dbReference type="AlphaFoldDB" id="A0A5E4M580"/>
<dbReference type="OrthoDB" id="1927454at2759"/>
<dbReference type="GO" id="GO:0097546">
    <property type="term" value="C:ciliary base"/>
    <property type="evidence" value="ECO:0007669"/>
    <property type="project" value="TreeGrafter"/>
</dbReference>
<reference evidence="5 6" key="1">
    <citation type="submission" date="2019-08" db="EMBL/GenBank/DDBJ databases">
        <authorList>
            <person name="Alioto T."/>
            <person name="Alioto T."/>
            <person name="Gomez Garrido J."/>
        </authorList>
    </citation>
    <scope>NUCLEOTIDE SEQUENCE [LARGE SCALE GENOMIC DNA]</scope>
</reference>
<evidence type="ECO:0000313" key="6">
    <source>
        <dbReference type="Proteomes" id="UP000325440"/>
    </source>
</evidence>
<dbReference type="GO" id="GO:0005930">
    <property type="term" value="C:axoneme"/>
    <property type="evidence" value="ECO:0007669"/>
    <property type="project" value="TreeGrafter"/>
</dbReference>
<protein>
    <submittedName>
        <fullName evidence="5">Axonemal dynein light chain</fullName>
    </submittedName>
</protein>
<evidence type="ECO:0000313" key="5">
    <source>
        <dbReference type="EMBL" id="VVC25863.1"/>
    </source>
</evidence>
<gene>
    <name evidence="5" type="ORF">CINCED_3A016740</name>
</gene>
<dbReference type="PANTHER" id="PTHR13183">
    <property type="entry name" value="AXONEMAL INNER ARM DYNEIN LIGHT CHAIN 28"/>
    <property type="match status" value="1"/>
</dbReference>
<accession>A0A5E4M580</accession>
<evidence type="ECO:0000256" key="2">
    <source>
        <dbReference type="ARBA" id="ARBA00023054"/>
    </source>
</evidence>
<sequence>MMNTDSEEEKKLPTEINLVHFDVPELIVNKIVPTASKKYINNYVIYAANSSNDTGCYEEIFEGLNAKFVLNRILPLREWTTDDDKHWRQKISNKPVSKMESKELGEKLDTYLKTYEAKVVGICPIKRELYSQCFSEFDSF</sequence>
<evidence type="ECO:0000256" key="1">
    <source>
        <dbReference type="ARBA" id="ARBA00023017"/>
    </source>
</evidence>
<dbReference type="Pfam" id="PF10211">
    <property type="entry name" value="Ax_dynein_light"/>
    <property type="match status" value="1"/>
</dbReference>
<proteinExistence type="inferred from homology"/>
<dbReference type="EMBL" id="CABPRJ010000021">
    <property type="protein sequence ID" value="VVC25863.1"/>
    <property type="molecule type" value="Genomic_DNA"/>
</dbReference>